<reference evidence="2" key="1">
    <citation type="journal article" date="2022" name="Mol. Ecol. Resour.">
        <title>The genomes of chicory, endive, great burdock and yacon provide insights into Asteraceae palaeo-polyploidization history and plant inulin production.</title>
        <authorList>
            <person name="Fan W."/>
            <person name="Wang S."/>
            <person name="Wang H."/>
            <person name="Wang A."/>
            <person name="Jiang F."/>
            <person name="Liu H."/>
            <person name="Zhao H."/>
            <person name="Xu D."/>
            <person name="Zhang Y."/>
        </authorList>
    </citation>
    <scope>NUCLEOTIDE SEQUENCE [LARGE SCALE GENOMIC DNA]</scope>
    <source>
        <strain evidence="2">cv. Punajuju</strain>
    </source>
</reference>
<sequence length="290" mass="33001">MPYAAVNRYILGRQKNSMPSRKHTERMHGLVKVIEDITVDRFSCLSVEFWRDFKRAPNMMLEFIYTDENMRQRSEGVGVESLVRKTEAGRIEAGSGRYEFDTAEFGKIEKLSGFMKKVDKIISELIPTAEVAKRDPTGEFGGTFTSLKDAIGNLLYSMGEKSVLCIAALVDIRLRDSLINNVFTYDNVLTTAKDHLDQVYLAWKEVDAQLAKYIQDETSQQCAGSSNDRWKINKDNYPCLTDLAQDFLCIVGSCHSGRALFTGHMDDVQLHRYKITYSEAKLCWAGRWNG</sequence>
<gene>
    <name evidence="1" type="ORF">L2E82_13704</name>
</gene>
<name>A0ACB9EY09_CICIN</name>
<evidence type="ECO:0000313" key="2">
    <source>
        <dbReference type="Proteomes" id="UP001055811"/>
    </source>
</evidence>
<dbReference type="Proteomes" id="UP001055811">
    <property type="component" value="Linkage Group LG03"/>
</dbReference>
<dbReference type="EMBL" id="CM042011">
    <property type="protein sequence ID" value="KAI3763710.1"/>
    <property type="molecule type" value="Genomic_DNA"/>
</dbReference>
<reference evidence="1 2" key="2">
    <citation type="journal article" date="2022" name="Mol. Ecol. Resour.">
        <title>The genomes of chicory, endive, great burdock and yacon provide insights into Asteraceae paleo-polyploidization history and plant inulin production.</title>
        <authorList>
            <person name="Fan W."/>
            <person name="Wang S."/>
            <person name="Wang H."/>
            <person name="Wang A."/>
            <person name="Jiang F."/>
            <person name="Liu H."/>
            <person name="Zhao H."/>
            <person name="Xu D."/>
            <person name="Zhang Y."/>
        </authorList>
    </citation>
    <scope>NUCLEOTIDE SEQUENCE [LARGE SCALE GENOMIC DNA]</scope>
    <source>
        <strain evidence="2">cv. Punajuju</strain>
        <tissue evidence="1">Leaves</tissue>
    </source>
</reference>
<proteinExistence type="predicted"/>
<organism evidence="1 2">
    <name type="scientific">Cichorium intybus</name>
    <name type="common">Chicory</name>
    <dbReference type="NCBI Taxonomy" id="13427"/>
    <lineage>
        <taxon>Eukaryota</taxon>
        <taxon>Viridiplantae</taxon>
        <taxon>Streptophyta</taxon>
        <taxon>Embryophyta</taxon>
        <taxon>Tracheophyta</taxon>
        <taxon>Spermatophyta</taxon>
        <taxon>Magnoliopsida</taxon>
        <taxon>eudicotyledons</taxon>
        <taxon>Gunneridae</taxon>
        <taxon>Pentapetalae</taxon>
        <taxon>asterids</taxon>
        <taxon>campanulids</taxon>
        <taxon>Asterales</taxon>
        <taxon>Asteraceae</taxon>
        <taxon>Cichorioideae</taxon>
        <taxon>Cichorieae</taxon>
        <taxon>Cichoriinae</taxon>
        <taxon>Cichorium</taxon>
    </lineage>
</organism>
<comment type="caution">
    <text evidence="1">The sequence shown here is derived from an EMBL/GenBank/DDBJ whole genome shotgun (WGS) entry which is preliminary data.</text>
</comment>
<evidence type="ECO:0000313" key="1">
    <source>
        <dbReference type="EMBL" id="KAI3763710.1"/>
    </source>
</evidence>
<protein>
    <submittedName>
        <fullName evidence="1">Uncharacterized protein</fullName>
    </submittedName>
</protein>
<accession>A0ACB9EY09</accession>
<keyword evidence="2" id="KW-1185">Reference proteome</keyword>